<dbReference type="CDD" id="cd04496">
    <property type="entry name" value="SSB_OBF"/>
    <property type="match status" value="1"/>
</dbReference>
<accession>A0AA44UV70</accession>
<organism evidence="4 7">
    <name type="scientific">Pseudonocardia alni</name>
    <name type="common">Amycolata alni</name>
    <dbReference type="NCBI Taxonomy" id="33907"/>
    <lineage>
        <taxon>Bacteria</taxon>
        <taxon>Bacillati</taxon>
        <taxon>Actinomycetota</taxon>
        <taxon>Actinomycetes</taxon>
        <taxon>Pseudonocardiales</taxon>
        <taxon>Pseudonocardiaceae</taxon>
        <taxon>Pseudonocardia</taxon>
    </lineage>
</organism>
<protein>
    <recommendedName>
        <fullName evidence="3">Single-stranded DNA-binding protein</fullName>
    </recommendedName>
</protein>
<proteinExistence type="predicted"/>
<dbReference type="RefSeq" id="WP_100877143.1">
    <property type="nucleotide sequence ID" value="NZ_BAAAJZ010000009.1"/>
</dbReference>
<evidence type="ECO:0000313" key="4">
    <source>
        <dbReference type="EMBL" id="NYG05318.1"/>
    </source>
</evidence>
<dbReference type="SUPFAM" id="SSF50249">
    <property type="entry name" value="Nucleic acid-binding proteins"/>
    <property type="match status" value="1"/>
</dbReference>
<dbReference type="NCBIfam" id="TIGR00621">
    <property type="entry name" value="ssb"/>
    <property type="match status" value="1"/>
</dbReference>
<evidence type="ECO:0000256" key="1">
    <source>
        <dbReference type="ARBA" id="ARBA00023125"/>
    </source>
</evidence>
<dbReference type="InterPro" id="IPR011344">
    <property type="entry name" value="ssDNA-bd"/>
</dbReference>
<dbReference type="InterPro" id="IPR012340">
    <property type="entry name" value="NA-bd_OB-fold"/>
</dbReference>
<evidence type="ECO:0000256" key="2">
    <source>
        <dbReference type="PROSITE-ProRule" id="PRU00252"/>
    </source>
</evidence>
<dbReference type="GO" id="GO:0006260">
    <property type="term" value="P:DNA replication"/>
    <property type="evidence" value="ECO:0007669"/>
    <property type="project" value="InterPro"/>
</dbReference>
<reference evidence="4 7" key="1">
    <citation type="submission" date="2020-07" db="EMBL/GenBank/DDBJ databases">
        <title>Sequencing the genomes of 1000 actinobacteria strains.</title>
        <authorList>
            <person name="Klenk H.-P."/>
        </authorList>
    </citation>
    <scope>NUCLEOTIDE SEQUENCE [LARGE SCALE GENOMIC DNA]</scope>
    <source>
        <strain evidence="5 6">DSM 44104</strain>
        <strain evidence="4 7">DSM 44749</strain>
    </source>
</reference>
<dbReference type="InterPro" id="IPR000424">
    <property type="entry name" value="Primosome_PriB/ssb"/>
</dbReference>
<dbReference type="EMBL" id="JACCCZ010000002">
    <property type="protein sequence ID" value="NYG05318.1"/>
    <property type="molecule type" value="Genomic_DNA"/>
</dbReference>
<evidence type="ECO:0000313" key="6">
    <source>
        <dbReference type="Proteomes" id="UP000232453"/>
    </source>
</evidence>
<keyword evidence="1 2" id="KW-0238">DNA-binding</keyword>
<dbReference type="Proteomes" id="UP000232453">
    <property type="component" value="Unassembled WGS sequence"/>
</dbReference>
<evidence type="ECO:0000256" key="3">
    <source>
        <dbReference type="RuleBase" id="RU000524"/>
    </source>
</evidence>
<gene>
    <name evidence="5" type="ORF">ATL51_0014</name>
    <name evidence="4" type="ORF">HDA37_005672</name>
</gene>
<evidence type="ECO:0000313" key="5">
    <source>
        <dbReference type="EMBL" id="PKB41352.1"/>
    </source>
</evidence>
<dbReference type="EMBL" id="PHUJ01000001">
    <property type="protein sequence ID" value="PKB41352.1"/>
    <property type="molecule type" value="Genomic_DNA"/>
</dbReference>
<dbReference type="Gene3D" id="2.40.50.140">
    <property type="entry name" value="Nucleic acid-binding proteins"/>
    <property type="match status" value="1"/>
</dbReference>
<keyword evidence="7" id="KW-1185">Reference proteome</keyword>
<comment type="caution">
    <text evidence="4">The sequence shown here is derived from an EMBL/GenBank/DDBJ whole genome shotgun (WGS) entry which is preliminary data.</text>
</comment>
<dbReference type="Proteomes" id="UP000549695">
    <property type="component" value="Unassembled WGS sequence"/>
</dbReference>
<dbReference type="PROSITE" id="PS50935">
    <property type="entry name" value="SSB"/>
    <property type="match status" value="1"/>
</dbReference>
<dbReference type="GeneID" id="98055231"/>
<evidence type="ECO:0000313" key="7">
    <source>
        <dbReference type="Proteomes" id="UP000549695"/>
    </source>
</evidence>
<accession>A0A852W8B6</accession>
<name>A0A852W8B6_PSEA5</name>
<dbReference type="Pfam" id="PF00436">
    <property type="entry name" value="SSB"/>
    <property type="match status" value="1"/>
</dbReference>
<dbReference type="GO" id="GO:0003697">
    <property type="term" value="F:single-stranded DNA binding"/>
    <property type="evidence" value="ECO:0007669"/>
    <property type="project" value="InterPro"/>
</dbReference>
<sequence>MNEITLTGNIGQIRPLVRGKANGTAILNFSLALRQRERDPNTGQWRDAEPAWQQVTAFGRLAENVYNSVESGTRVTVTGRLTDDSFTPAGETRRVVRTTLHADTAGVELSFATATVHKNGRPASTTAPEVIAP</sequence>
<dbReference type="AlphaFoldDB" id="A0A852W8B6"/>